<evidence type="ECO:0000313" key="1">
    <source>
        <dbReference type="EMBL" id="MBY5630412.1"/>
    </source>
</evidence>
<dbReference type="Proteomes" id="UP000825699">
    <property type="component" value="Unassembled WGS sequence"/>
</dbReference>
<dbReference type="RefSeq" id="WP_222419791.1">
    <property type="nucleotide sequence ID" value="NZ_JAAXEP010000010.1"/>
</dbReference>
<organism evidence="1 2">
    <name type="scientific">Rhizobium leguminosarum</name>
    <dbReference type="NCBI Taxonomy" id="384"/>
    <lineage>
        <taxon>Bacteria</taxon>
        <taxon>Pseudomonadati</taxon>
        <taxon>Pseudomonadota</taxon>
        <taxon>Alphaproteobacteria</taxon>
        <taxon>Hyphomicrobiales</taxon>
        <taxon>Rhizobiaceae</taxon>
        <taxon>Rhizobium/Agrobacterium group</taxon>
        <taxon>Rhizobium</taxon>
    </lineage>
</organism>
<dbReference type="EMBL" id="JAAXEP010000010">
    <property type="protein sequence ID" value="MBY5630412.1"/>
    <property type="molecule type" value="Genomic_DNA"/>
</dbReference>
<proteinExistence type="predicted"/>
<accession>A0AAJ1EFW8</accession>
<protein>
    <submittedName>
        <fullName evidence="1">Uncharacterized protein</fullName>
    </submittedName>
</protein>
<comment type="caution">
    <text evidence="1">The sequence shown here is derived from an EMBL/GenBank/DDBJ whole genome shotgun (WGS) entry which is preliminary data.</text>
</comment>
<gene>
    <name evidence="1" type="ORF">HFO42_20195</name>
</gene>
<evidence type="ECO:0000313" key="2">
    <source>
        <dbReference type="Proteomes" id="UP000825699"/>
    </source>
</evidence>
<name>A0AAJ1EFW8_RHILE</name>
<sequence>MDNLVIPLQTQFTAKDPDTGKPVIVVGVEFSSAFGPKLVVLRTEDGFTWPDLVEQVERPAPTSRA</sequence>
<reference evidence="1" key="1">
    <citation type="submission" date="2020-04" db="EMBL/GenBank/DDBJ databases">
        <title>Global-level population genomics supports evidence of horizontal gene transfer on evolution of Rhizobia in Lentils.</title>
        <authorList>
            <person name="Gai Y."/>
            <person name="Cook D."/>
            <person name="Riely B."/>
        </authorList>
    </citation>
    <scope>NUCLEOTIDE SEQUENCE</scope>
    <source>
        <strain evidence="1">Derici101B</strain>
    </source>
</reference>
<dbReference type="AlphaFoldDB" id="A0AAJ1EFW8"/>